<keyword evidence="2" id="KW-1185">Reference proteome</keyword>
<dbReference type="SUPFAM" id="SSF50242">
    <property type="entry name" value="TIMP-like"/>
    <property type="match status" value="1"/>
</dbReference>
<gene>
    <name evidence="1" type="ORF">FOF46_04770</name>
</gene>
<organism evidence="1 2">
    <name type="scientific">Aquimarina algiphila</name>
    <dbReference type="NCBI Taxonomy" id="2047982"/>
    <lineage>
        <taxon>Bacteria</taxon>
        <taxon>Pseudomonadati</taxon>
        <taxon>Bacteroidota</taxon>
        <taxon>Flavobacteriia</taxon>
        <taxon>Flavobacteriales</taxon>
        <taxon>Flavobacteriaceae</taxon>
        <taxon>Aquimarina</taxon>
    </lineage>
</organism>
<sequence>MLQPRLVLQISNLKPIDMKTIQIVTVITFLFFSNFLFSCDCEPPRLINRFIFSDFVASAKILKVTKDNKSNDYHNIEVEILDLYKGKNTTSLRIFSALGSSCSFLTPENSTWLIFADYNKKGQLVFNYCSGAQQIDQRFNKEMFPNAHENHKRSIELQTQVLHYLKNQKLNLKNEYNLKVGVSSECLKQFRGVQIKNDRFALYEVTINKDLSIEKVHSIKNFDNLEIQEQLMKCLEDNVKVYNYRSILKIPKKTKIILPLYFYPPEKSHPGFISNFDL</sequence>
<dbReference type="InterPro" id="IPR008993">
    <property type="entry name" value="TIMP-like_OB-fold"/>
</dbReference>
<protein>
    <submittedName>
        <fullName evidence="1">Uncharacterized protein</fullName>
    </submittedName>
</protein>
<proteinExistence type="predicted"/>
<dbReference type="Gene3D" id="2.40.50.120">
    <property type="match status" value="1"/>
</dbReference>
<name>A0A554VPD9_9FLAO</name>
<dbReference type="OrthoDB" id="824130at2"/>
<dbReference type="AlphaFoldDB" id="A0A554VPD9"/>
<accession>A0A554VPD9</accession>
<reference evidence="1 2" key="1">
    <citation type="submission" date="2019-07" db="EMBL/GenBank/DDBJ databases">
        <title>The draft genome sequence of Aquimarina algiphila M91.</title>
        <authorList>
            <person name="Meng X."/>
        </authorList>
    </citation>
    <scope>NUCLEOTIDE SEQUENCE [LARGE SCALE GENOMIC DNA]</scope>
    <source>
        <strain evidence="1 2">M91</strain>
    </source>
</reference>
<dbReference type="Proteomes" id="UP000318833">
    <property type="component" value="Unassembled WGS sequence"/>
</dbReference>
<evidence type="ECO:0000313" key="2">
    <source>
        <dbReference type="Proteomes" id="UP000318833"/>
    </source>
</evidence>
<dbReference type="EMBL" id="VLNR01000007">
    <property type="protein sequence ID" value="TSE10351.1"/>
    <property type="molecule type" value="Genomic_DNA"/>
</dbReference>
<comment type="caution">
    <text evidence="1">The sequence shown here is derived from an EMBL/GenBank/DDBJ whole genome shotgun (WGS) entry which is preliminary data.</text>
</comment>
<evidence type="ECO:0000313" key="1">
    <source>
        <dbReference type="EMBL" id="TSE10351.1"/>
    </source>
</evidence>